<comment type="caution">
    <text evidence="1">The sequence shown here is derived from an EMBL/GenBank/DDBJ whole genome shotgun (WGS) entry which is preliminary data.</text>
</comment>
<proteinExistence type="predicted"/>
<evidence type="ECO:0000313" key="1">
    <source>
        <dbReference type="EMBL" id="MBB6174021.1"/>
    </source>
</evidence>
<organism evidence="1 2">
    <name type="scientific">Nocardiopsis mwathae</name>
    <dbReference type="NCBI Taxonomy" id="1472723"/>
    <lineage>
        <taxon>Bacteria</taxon>
        <taxon>Bacillati</taxon>
        <taxon>Actinomycetota</taxon>
        <taxon>Actinomycetes</taxon>
        <taxon>Streptosporangiales</taxon>
        <taxon>Nocardiopsidaceae</taxon>
        <taxon>Nocardiopsis</taxon>
    </lineage>
</organism>
<dbReference type="RefSeq" id="WP_184077802.1">
    <property type="nucleotide sequence ID" value="NZ_JACHDS010000001.1"/>
</dbReference>
<name>A0A7X0D7R7_9ACTN</name>
<dbReference type="EMBL" id="JACHDS010000001">
    <property type="protein sequence ID" value="MBB6174021.1"/>
    <property type="molecule type" value="Genomic_DNA"/>
</dbReference>
<sequence length="163" mass="17745">MRLLSLLFLPLVLLLRVFTPSPPRPRARSVAAARLAALTAVPCASWSAPRSVPARVLLPGGASRTRPYAPTPRIPDYIGFCEVALRHEARWEVTYDGGELPYRGRHRVHDDLMIACADLVLLDHALTRSDPPACPRPYADLARDGAGLPHLRAANTDSPEATA</sequence>
<reference evidence="1 2" key="1">
    <citation type="submission" date="2020-08" db="EMBL/GenBank/DDBJ databases">
        <title>Sequencing the genomes of 1000 actinobacteria strains.</title>
        <authorList>
            <person name="Klenk H.-P."/>
        </authorList>
    </citation>
    <scope>NUCLEOTIDE SEQUENCE [LARGE SCALE GENOMIC DNA]</scope>
    <source>
        <strain evidence="1 2">DSM 46659</strain>
    </source>
</reference>
<evidence type="ECO:0000313" key="2">
    <source>
        <dbReference type="Proteomes" id="UP000546642"/>
    </source>
</evidence>
<gene>
    <name evidence="1" type="ORF">HNR23_004081</name>
</gene>
<accession>A0A7X0D7R7</accession>
<keyword evidence="2" id="KW-1185">Reference proteome</keyword>
<dbReference type="Proteomes" id="UP000546642">
    <property type="component" value="Unassembled WGS sequence"/>
</dbReference>
<protein>
    <submittedName>
        <fullName evidence="1">Uncharacterized protein</fullName>
    </submittedName>
</protein>
<dbReference type="AlphaFoldDB" id="A0A7X0D7R7"/>